<evidence type="ECO:0000313" key="2">
    <source>
        <dbReference type="EMBL" id="CAF4052012.1"/>
    </source>
</evidence>
<evidence type="ECO:0000313" key="3">
    <source>
        <dbReference type="Proteomes" id="UP000663845"/>
    </source>
</evidence>
<name>A0A814ZWL9_9BILA</name>
<proteinExistence type="predicted"/>
<dbReference type="EMBL" id="CAJOAZ010004277">
    <property type="protein sequence ID" value="CAF4052012.1"/>
    <property type="molecule type" value="Genomic_DNA"/>
</dbReference>
<sequence length="187" mass="22637">METFLNFCKINKYKNIFLHLNNQNQSKQLIISFYHTGIYPDIIEQIQLLINTQFKDFNILRLKIKSLTLDNNGIPENDIDKLLFWNKKSSYFEFHYKILIKSTRELMKLKDLCRIQSLYLTHNAFKEISNNKMYYFVTMRLFDVGRIHALNQNDYIIQYSTVCNFSPLKIKKEFVIYDSDINFDHRY</sequence>
<dbReference type="EMBL" id="CAJNOG010000452">
    <property type="protein sequence ID" value="CAF1248924.1"/>
    <property type="molecule type" value="Genomic_DNA"/>
</dbReference>
<protein>
    <submittedName>
        <fullName evidence="1">Uncharacterized protein</fullName>
    </submittedName>
</protein>
<comment type="caution">
    <text evidence="1">The sequence shown here is derived from an EMBL/GenBank/DDBJ whole genome shotgun (WGS) entry which is preliminary data.</text>
</comment>
<dbReference type="Proteomes" id="UP000663845">
    <property type="component" value="Unassembled WGS sequence"/>
</dbReference>
<dbReference type="Proteomes" id="UP000663844">
    <property type="component" value="Unassembled WGS sequence"/>
</dbReference>
<gene>
    <name evidence="1" type="ORF">JYZ213_LOCUS29502</name>
    <name evidence="2" type="ORF">OXD698_LOCUS32587</name>
</gene>
<organism evidence="1 3">
    <name type="scientific">Adineta steineri</name>
    <dbReference type="NCBI Taxonomy" id="433720"/>
    <lineage>
        <taxon>Eukaryota</taxon>
        <taxon>Metazoa</taxon>
        <taxon>Spiralia</taxon>
        <taxon>Gnathifera</taxon>
        <taxon>Rotifera</taxon>
        <taxon>Eurotatoria</taxon>
        <taxon>Bdelloidea</taxon>
        <taxon>Adinetida</taxon>
        <taxon>Adinetidae</taxon>
        <taxon>Adineta</taxon>
    </lineage>
</organism>
<accession>A0A814ZWL9</accession>
<evidence type="ECO:0000313" key="1">
    <source>
        <dbReference type="EMBL" id="CAF1248924.1"/>
    </source>
</evidence>
<reference evidence="1" key="1">
    <citation type="submission" date="2021-02" db="EMBL/GenBank/DDBJ databases">
        <authorList>
            <person name="Nowell W R."/>
        </authorList>
    </citation>
    <scope>NUCLEOTIDE SEQUENCE</scope>
</reference>
<dbReference type="AlphaFoldDB" id="A0A814ZWL9"/>